<dbReference type="InterPro" id="IPR038765">
    <property type="entry name" value="Papain-like_cys_pep_sf"/>
</dbReference>
<evidence type="ECO:0000259" key="1">
    <source>
        <dbReference type="PROSITE" id="PS50853"/>
    </source>
</evidence>
<dbReference type="InterPro" id="IPR036116">
    <property type="entry name" value="FN3_sf"/>
</dbReference>
<dbReference type="InterPro" id="IPR003961">
    <property type="entry name" value="FN3_dom"/>
</dbReference>
<accession>A0A6J7IG45</accession>
<dbReference type="Gene3D" id="2.60.40.10">
    <property type="entry name" value="Immunoglobulins"/>
    <property type="match status" value="1"/>
</dbReference>
<dbReference type="PROSITE" id="PS50853">
    <property type="entry name" value="FN3"/>
    <property type="match status" value="1"/>
</dbReference>
<dbReference type="PROSITE" id="PS50911">
    <property type="entry name" value="CHAP"/>
    <property type="match status" value="1"/>
</dbReference>
<dbReference type="InterPro" id="IPR013783">
    <property type="entry name" value="Ig-like_fold"/>
</dbReference>
<dbReference type="EMBL" id="CAFBND010000009">
    <property type="protein sequence ID" value="CAB4929900.1"/>
    <property type="molecule type" value="Genomic_DNA"/>
</dbReference>
<dbReference type="Pfam" id="PF05257">
    <property type="entry name" value="CHAP"/>
    <property type="match status" value="1"/>
</dbReference>
<protein>
    <submittedName>
        <fullName evidence="3">Unannotated protein</fullName>
    </submittedName>
</protein>
<dbReference type="SUPFAM" id="SSF54001">
    <property type="entry name" value="Cysteine proteinases"/>
    <property type="match status" value="1"/>
</dbReference>
<sequence length="813" mass="85110">MARRARWDPERRSAARARAALTLLVVTSLVVALAVLDLVTIGPTRDTASATVGIPSWWSGDCDATHWNATATAAGWKGEGAHRLGASYLGVPVCGPRPAIDGSPNVMWARPGWGEAEWQCVELAQRFMAQIYGVSAYGANGNAVVANYTTAQGGNLIKISNGTVGQPPRPGDVISFNASTNPYGHVAVVASTSIDGNGNGNITMLSQNDTIDGWRTLAVNAWVVQPFGSQTPYGWLHDLAGRGDPLAEGAFIQVSGSTAVYRVAGGAPMRIYTWSAYGGVQPLRVITTQQFATMRAYPSNGTYISDNLDKSVYRMAGGAPLLVSADEATKLPGWGVAPVIGLDHYDFLRLDHLRAYPADGTFICSISDSHCYVVAGGAPLYFPASEAATVPGWKPSAATTVSSAEFTALAHLRQTPLDGTFICDVSTTLCYETAGGAPLRISPLDAPTVPGWSTAKRVTTSAWEFINYAHLSRRPADGAFICDVTDSNCYVTAGGAPIHVPASATTTLPTWATSHVVTTSGWEFDHTDHLAALPADGTMLTSVSSGATYEVLGGVARPVAVAAVAVAAVTPSTAIDQSALDNAGLSGPWSHLASAPPVVALVAPSSPIVATRAASVSWVAPIASSAVTTYDVRFEQSHYWSGYAPWIYPLSLQGLTSTRISAPLAPGDDYCFQVRAHNRAGQIGLWSRARCVTSALDDRAATSLSSGWTKAGSPLYYGGTITRTTLKGATWTLGGVQLARVGIVATTCSTCGALGVYVNGALTATIDLQSPTTLYQQTLTVPAFTYRTGTLVLRVVSDTGKLVQLDGVALSRT</sequence>
<dbReference type="AlphaFoldDB" id="A0A6J7IG45"/>
<dbReference type="InterPro" id="IPR007921">
    <property type="entry name" value="CHAP_dom"/>
</dbReference>
<feature type="domain" description="Fibronectin type-III" evidence="1">
    <location>
        <begin position="596"/>
        <end position="697"/>
    </location>
</feature>
<gene>
    <name evidence="3" type="ORF">UFOPK3752_00359</name>
</gene>
<dbReference type="SUPFAM" id="SSF49265">
    <property type="entry name" value="Fibronectin type III"/>
    <property type="match status" value="1"/>
</dbReference>
<dbReference type="Gene3D" id="3.90.1720.10">
    <property type="entry name" value="endopeptidase domain like (from Nostoc punctiforme)"/>
    <property type="match status" value="1"/>
</dbReference>
<name>A0A6J7IG45_9ZZZZ</name>
<feature type="domain" description="Peptidase C51" evidence="2">
    <location>
        <begin position="95"/>
        <end position="237"/>
    </location>
</feature>
<proteinExistence type="predicted"/>
<reference evidence="3" key="1">
    <citation type="submission" date="2020-05" db="EMBL/GenBank/DDBJ databases">
        <authorList>
            <person name="Chiriac C."/>
            <person name="Salcher M."/>
            <person name="Ghai R."/>
            <person name="Kavagutti S V."/>
        </authorList>
    </citation>
    <scope>NUCLEOTIDE SEQUENCE</scope>
</reference>
<organism evidence="3">
    <name type="scientific">freshwater metagenome</name>
    <dbReference type="NCBI Taxonomy" id="449393"/>
    <lineage>
        <taxon>unclassified sequences</taxon>
        <taxon>metagenomes</taxon>
        <taxon>ecological metagenomes</taxon>
    </lineage>
</organism>
<evidence type="ECO:0000313" key="3">
    <source>
        <dbReference type="EMBL" id="CAB4929900.1"/>
    </source>
</evidence>
<evidence type="ECO:0000259" key="2">
    <source>
        <dbReference type="PROSITE" id="PS50911"/>
    </source>
</evidence>